<organism evidence="3">
    <name type="scientific">Jonesiaceae bacterium BS-20</name>
    <dbReference type="NCBI Taxonomy" id="3120821"/>
    <lineage>
        <taxon>Bacteria</taxon>
        <taxon>Bacillati</taxon>
        <taxon>Actinomycetota</taxon>
        <taxon>Actinomycetes</taxon>
        <taxon>Micrococcales</taxon>
        <taxon>Jonesiaceae</taxon>
    </lineage>
</organism>
<feature type="region of interest" description="Disordered" evidence="1">
    <location>
        <begin position="25"/>
        <end position="106"/>
    </location>
</feature>
<feature type="compositionally biased region" description="Low complexity" evidence="1">
    <location>
        <begin position="95"/>
        <end position="106"/>
    </location>
</feature>
<evidence type="ECO:0000313" key="3">
    <source>
        <dbReference type="EMBL" id="XBH21349.1"/>
    </source>
</evidence>
<protein>
    <submittedName>
        <fullName evidence="3">Uncharacterized protein</fullName>
    </submittedName>
</protein>
<feature type="signal peptide" evidence="2">
    <location>
        <begin position="1"/>
        <end position="23"/>
    </location>
</feature>
<gene>
    <name evidence="3" type="ORF">V5R04_14225</name>
</gene>
<accession>A0AAU7DTR8</accession>
<feature type="chain" id="PRO_5043526249" evidence="2">
    <location>
        <begin position="24"/>
        <end position="207"/>
    </location>
</feature>
<feature type="compositionally biased region" description="Low complexity" evidence="1">
    <location>
        <begin position="44"/>
        <end position="58"/>
    </location>
</feature>
<evidence type="ECO:0000256" key="1">
    <source>
        <dbReference type="SAM" id="MobiDB-lite"/>
    </source>
</evidence>
<dbReference type="PROSITE" id="PS51257">
    <property type="entry name" value="PROKAR_LIPOPROTEIN"/>
    <property type="match status" value="1"/>
</dbReference>
<sequence length="207" mass="21449">MSRNFVFIATGFLASTLLLSGCAAVGEGQGESSPPVVTEEKPTAQAPVEEAPEASAPPAKEEAPAEQEASEPEPAPEAPAVQEESCGWDSPAINGDSGSAPSSPGDALERVIIGAWQHTHIDSGSGFEPLNSGTDIRYVFPSATRLLYCQDVAGATSQAENAADITLDGTKIVLPGSAPGYTVTGWSADTMVWTNNRDGSTYLLARR</sequence>
<name>A0AAU7DTR8_9MICO</name>
<proteinExistence type="predicted"/>
<dbReference type="EMBL" id="CP146203">
    <property type="protein sequence ID" value="XBH21349.1"/>
    <property type="molecule type" value="Genomic_DNA"/>
</dbReference>
<reference evidence="3" key="1">
    <citation type="submission" date="2024-02" db="EMBL/GenBank/DDBJ databases">
        <title>Tomenella chthoni gen. nov. sp. nov., a member of the family Jonesiaceae isolated from bat guano.</title>
        <authorList>
            <person name="Miller S.L."/>
            <person name="King J."/>
            <person name="Sankaranarayanan K."/>
            <person name="Lawson P.A."/>
        </authorList>
    </citation>
    <scope>NUCLEOTIDE SEQUENCE</scope>
    <source>
        <strain evidence="3">BS-20</strain>
    </source>
</reference>
<keyword evidence="2" id="KW-0732">Signal</keyword>
<evidence type="ECO:0000256" key="2">
    <source>
        <dbReference type="SAM" id="SignalP"/>
    </source>
</evidence>
<dbReference type="AlphaFoldDB" id="A0AAU7DTR8"/>